<dbReference type="CDD" id="cd07123">
    <property type="entry name" value="ALDH_F4-17_P5CDH"/>
    <property type="match status" value="1"/>
</dbReference>
<dbReference type="STRING" id="447689.BA195_01125"/>
<dbReference type="AlphaFoldDB" id="A0A1B9Y0J1"/>
<dbReference type="EC" id="1.2.1.88" evidence="3"/>
<feature type="domain" description="Aldehyde dehydrogenase" evidence="9">
    <location>
        <begin position="59"/>
        <end position="522"/>
    </location>
</feature>
<sequence>MTRGFFNVPKAVNEPVKGYAPGSPEREELLATYKSMFNSNIDVPMHINGEEIRTGNTKNITPPHDHQHVVGQYHTADKSHVDTAISTALAARQEWSSTSWMERASIFLKAAELLAGPYRAKMNAATMIAQSKNVHQAEIDAACEMIDFFRFNVEFMIDIFKEQPASAPGIWNRVEYRPLEGFVYAITPFNFTSIAANLPAAAALMGNVVVWKPSDHQAYSAQVIVDLFKEAGLPDGVINVVYGDPVMITDTVLASPDFSGLHFTGSTHVFKHLWKQIGNNIDIYKTYPRIVGETGGKDFIWAHNSANPLQVATGITRGAFEFQGQKCSAASRAYIPASIWEDVKGHLIAQASELKMGSPENPSNFINAVIHEGSFDKIASYIDAAKADDNADIIIGGGHDKSKGYFIEPTVIVAKSPTYATMTTELFGPVMTIFVYEDAEWEASLKLVDESTEYALTGAIFSTDRYIVEKASKALENAAGNFYINDKPTGAVVGQQPFGGARASGTNDKAGSPQNLLRWTSARLIKETFVTPTDYKYPFLG</sequence>
<keyword evidence="4" id="KW-0560">Oxidoreductase</keyword>
<dbReference type="InterPro" id="IPR050485">
    <property type="entry name" value="Proline_metab_enzyme"/>
</dbReference>
<keyword evidence="11" id="KW-1185">Reference proteome</keyword>
<comment type="catalytic activity">
    <reaction evidence="8">
        <text>L-glutamate 5-semialdehyde + NAD(+) + H2O = L-glutamate + NADH + 2 H(+)</text>
        <dbReference type="Rhea" id="RHEA:30235"/>
        <dbReference type="ChEBI" id="CHEBI:15377"/>
        <dbReference type="ChEBI" id="CHEBI:15378"/>
        <dbReference type="ChEBI" id="CHEBI:29985"/>
        <dbReference type="ChEBI" id="CHEBI:57540"/>
        <dbReference type="ChEBI" id="CHEBI:57945"/>
        <dbReference type="ChEBI" id="CHEBI:58066"/>
        <dbReference type="EC" id="1.2.1.88"/>
    </reaction>
</comment>
<reference evidence="10 11" key="1">
    <citation type="submission" date="2016-06" db="EMBL/GenBank/DDBJ databases">
        <title>Draft Genome Sequence of Tenacibaculum soleae UCD-KL19.</title>
        <authorList>
            <person name="Eisen J.A."/>
            <person name="Coil D.A."/>
            <person name="Lujan K.M."/>
        </authorList>
    </citation>
    <scope>NUCLEOTIDE SEQUENCE [LARGE SCALE GENOMIC DNA]</scope>
    <source>
        <strain evidence="10 11">UCD-KL19</strain>
    </source>
</reference>
<comment type="pathway">
    <text evidence="1">Amino-acid degradation; L-proline degradation into L-glutamate; L-glutamate from L-proline: step 2/2.</text>
</comment>
<dbReference type="GO" id="GO:0010133">
    <property type="term" value="P:L-proline catabolic process to L-glutamate"/>
    <property type="evidence" value="ECO:0007669"/>
    <property type="project" value="UniProtKB-UniPathway"/>
</dbReference>
<dbReference type="SUPFAM" id="SSF53720">
    <property type="entry name" value="ALDH-like"/>
    <property type="match status" value="1"/>
</dbReference>
<dbReference type="GO" id="GO:0004657">
    <property type="term" value="F:proline dehydrogenase activity"/>
    <property type="evidence" value="ECO:0007669"/>
    <property type="project" value="UniProtKB-ARBA"/>
</dbReference>
<evidence type="ECO:0000256" key="8">
    <source>
        <dbReference type="ARBA" id="ARBA00048142"/>
    </source>
</evidence>
<dbReference type="InterPro" id="IPR016160">
    <property type="entry name" value="Ald_DH_CS_CYS"/>
</dbReference>
<comment type="caution">
    <text evidence="10">The sequence shown here is derived from an EMBL/GenBank/DDBJ whole genome shotgun (WGS) entry which is preliminary data.</text>
</comment>
<dbReference type="EMBL" id="MAKX01000001">
    <property type="protein sequence ID" value="OCK43335.1"/>
    <property type="molecule type" value="Genomic_DNA"/>
</dbReference>
<dbReference type="NCBIfam" id="TIGR01236">
    <property type="entry name" value="D1pyr5carbox1"/>
    <property type="match status" value="1"/>
</dbReference>
<keyword evidence="5" id="KW-0520">NAD</keyword>
<dbReference type="OrthoDB" id="9762913at2"/>
<dbReference type="Proteomes" id="UP000093186">
    <property type="component" value="Unassembled WGS sequence"/>
</dbReference>
<dbReference type="RefSeq" id="WP_068701585.1">
    <property type="nucleotide sequence ID" value="NZ_MAKX01000001.1"/>
</dbReference>
<name>A0A1B9Y0J1_9FLAO</name>
<protein>
    <recommendedName>
        <fullName evidence="7">L-glutamate gamma-semialdehyde dehydrogenase</fullName>
        <ecNumber evidence="3">1.2.1.88</ecNumber>
    </recommendedName>
    <alternativeName>
        <fullName evidence="7">L-glutamate gamma-semialdehyde dehydrogenase</fullName>
    </alternativeName>
</protein>
<evidence type="ECO:0000256" key="2">
    <source>
        <dbReference type="ARBA" id="ARBA00009986"/>
    </source>
</evidence>
<dbReference type="Gene3D" id="3.40.309.10">
    <property type="entry name" value="Aldehyde Dehydrogenase, Chain A, domain 2"/>
    <property type="match status" value="1"/>
</dbReference>
<keyword evidence="6" id="KW-0642">Proline metabolism</keyword>
<evidence type="ECO:0000313" key="11">
    <source>
        <dbReference type="Proteomes" id="UP000093186"/>
    </source>
</evidence>
<dbReference type="InterPro" id="IPR016163">
    <property type="entry name" value="Ald_DH_C"/>
</dbReference>
<dbReference type="FunFam" id="3.40.605.10:FF:000006">
    <property type="entry name" value="1-pyrroline-5-carboxylate dehydrogenase"/>
    <property type="match status" value="1"/>
</dbReference>
<gene>
    <name evidence="10" type="ORF">BA195_01125</name>
</gene>
<evidence type="ECO:0000313" key="10">
    <source>
        <dbReference type="EMBL" id="OCK43335.1"/>
    </source>
</evidence>
<evidence type="ECO:0000256" key="7">
    <source>
        <dbReference type="ARBA" id="ARBA00032259"/>
    </source>
</evidence>
<dbReference type="GO" id="GO:0003842">
    <property type="term" value="F:L-glutamate gamma-semialdehyde dehydrogenase activity"/>
    <property type="evidence" value="ECO:0007669"/>
    <property type="project" value="UniProtKB-EC"/>
</dbReference>
<dbReference type="Gene3D" id="3.40.605.10">
    <property type="entry name" value="Aldehyde Dehydrogenase, Chain A, domain 1"/>
    <property type="match status" value="1"/>
</dbReference>
<dbReference type="InterPro" id="IPR005931">
    <property type="entry name" value="P5CDH/ALDH4A1"/>
</dbReference>
<evidence type="ECO:0000256" key="3">
    <source>
        <dbReference type="ARBA" id="ARBA00012884"/>
    </source>
</evidence>
<dbReference type="InterPro" id="IPR016162">
    <property type="entry name" value="Ald_DH_N"/>
</dbReference>
<dbReference type="PROSITE" id="PS00070">
    <property type="entry name" value="ALDEHYDE_DEHYDR_CYS"/>
    <property type="match status" value="1"/>
</dbReference>
<dbReference type="PANTHER" id="PTHR42862:SF1">
    <property type="entry name" value="DELTA-1-PYRROLINE-5-CARBOXYLATE DEHYDROGENASE 2, ISOFORM A-RELATED"/>
    <property type="match status" value="1"/>
</dbReference>
<evidence type="ECO:0000259" key="9">
    <source>
        <dbReference type="Pfam" id="PF00171"/>
    </source>
</evidence>
<evidence type="ECO:0000256" key="6">
    <source>
        <dbReference type="ARBA" id="ARBA00023062"/>
    </source>
</evidence>
<dbReference type="InterPro" id="IPR016161">
    <property type="entry name" value="Ald_DH/histidinol_DH"/>
</dbReference>
<dbReference type="PANTHER" id="PTHR42862">
    <property type="entry name" value="DELTA-1-PYRROLINE-5-CARBOXYLATE DEHYDROGENASE 1, ISOFORM A-RELATED"/>
    <property type="match status" value="1"/>
</dbReference>
<dbReference type="GO" id="GO:0009898">
    <property type="term" value="C:cytoplasmic side of plasma membrane"/>
    <property type="evidence" value="ECO:0007669"/>
    <property type="project" value="TreeGrafter"/>
</dbReference>
<proteinExistence type="inferred from homology"/>
<evidence type="ECO:0000256" key="4">
    <source>
        <dbReference type="ARBA" id="ARBA00023002"/>
    </source>
</evidence>
<organism evidence="10 11">
    <name type="scientific">Tenacibaculum soleae</name>
    <dbReference type="NCBI Taxonomy" id="447689"/>
    <lineage>
        <taxon>Bacteria</taxon>
        <taxon>Pseudomonadati</taxon>
        <taxon>Bacteroidota</taxon>
        <taxon>Flavobacteriia</taxon>
        <taxon>Flavobacteriales</taxon>
        <taxon>Flavobacteriaceae</taxon>
        <taxon>Tenacibaculum</taxon>
    </lineage>
</organism>
<accession>A0A1B9Y0J1</accession>
<dbReference type="UniPathway" id="UPA00261">
    <property type="reaction ID" value="UER00374"/>
</dbReference>
<dbReference type="InterPro" id="IPR015590">
    <property type="entry name" value="Aldehyde_DH_dom"/>
</dbReference>
<evidence type="ECO:0000256" key="5">
    <source>
        <dbReference type="ARBA" id="ARBA00023027"/>
    </source>
</evidence>
<comment type="similarity">
    <text evidence="2">Belongs to the aldehyde dehydrogenase family.</text>
</comment>
<evidence type="ECO:0000256" key="1">
    <source>
        <dbReference type="ARBA" id="ARBA00004786"/>
    </source>
</evidence>
<dbReference type="Pfam" id="PF00171">
    <property type="entry name" value="Aldedh"/>
    <property type="match status" value="1"/>
</dbReference>
<dbReference type="FunFam" id="3.40.309.10:FF:000005">
    <property type="entry name" value="1-pyrroline-5-carboxylate dehydrogenase 1"/>
    <property type="match status" value="1"/>
</dbReference>